<gene>
    <name evidence="1" type="ORF">PoB_000580400</name>
</gene>
<dbReference type="EMBL" id="BLXT01000643">
    <property type="protein sequence ID" value="GFN79298.1"/>
    <property type="molecule type" value="Genomic_DNA"/>
</dbReference>
<keyword evidence="2" id="KW-1185">Reference proteome</keyword>
<dbReference type="Proteomes" id="UP000735302">
    <property type="component" value="Unassembled WGS sequence"/>
</dbReference>
<organism evidence="1 2">
    <name type="scientific">Plakobranchus ocellatus</name>
    <dbReference type="NCBI Taxonomy" id="259542"/>
    <lineage>
        <taxon>Eukaryota</taxon>
        <taxon>Metazoa</taxon>
        <taxon>Spiralia</taxon>
        <taxon>Lophotrochozoa</taxon>
        <taxon>Mollusca</taxon>
        <taxon>Gastropoda</taxon>
        <taxon>Heterobranchia</taxon>
        <taxon>Euthyneura</taxon>
        <taxon>Panpulmonata</taxon>
        <taxon>Sacoglossa</taxon>
        <taxon>Placobranchoidea</taxon>
        <taxon>Plakobranchidae</taxon>
        <taxon>Plakobranchus</taxon>
    </lineage>
</organism>
<dbReference type="AlphaFoldDB" id="A0AAV3YB36"/>
<protein>
    <submittedName>
        <fullName evidence="1">Uncharacterized protein</fullName>
    </submittedName>
</protein>
<sequence>MFGQSSDLLFVTIDSLQQYTGDGAALLQFDVIYDWRRAIVDSMVQTVAEIGVRSHDISGGGFGTSNFAFQNALPIYRSQSDKTNGISAITWCSYLEGLTQRINLNYCEESSECSDTDLWFEYLYPYGSSAGDSVLERNTSIYWYWYYSFTSEIIRFNTGAPFGERRLKFAHVSRRSVNHPCLKISLNNS</sequence>
<comment type="caution">
    <text evidence="1">The sequence shown here is derived from an EMBL/GenBank/DDBJ whole genome shotgun (WGS) entry which is preliminary data.</text>
</comment>
<proteinExistence type="predicted"/>
<accession>A0AAV3YB36</accession>
<reference evidence="1 2" key="1">
    <citation type="journal article" date="2021" name="Elife">
        <title>Chloroplast acquisition without the gene transfer in kleptoplastic sea slugs, Plakobranchus ocellatus.</title>
        <authorList>
            <person name="Maeda T."/>
            <person name="Takahashi S."/>
            <person name="Yoshida T."/>
            <person name="Shimamura S."/>
            <person name="Takaki Y."/>
            <person name="Nagai Y."/>
            <person name="Toyoda A."/>
            <person name="Suzuki Y."/>
            <person name="Arimoto A."/>
            <person name="Ishii H."/>
            <person name="Satoh N."/>
            <person name="Nishiyama T."/>
            <person name="Hasebe M."/>
            <person name="Maruyama T."/>
            <person name="Minagawa J."/>
            <person name="Obokata J."/>
            <person name="Shigenobu S."/>
        </authorList>
    </citation>
    <scope>NUCLEOTIDE SEQUENCE [LARGE SCALE GENOMIC DNA]</scope>
</reference>
<evidence type="ECO:0000313" key="1">
    <source>
        <dbReference type="EMBL" id="GFN79298.1"/>
    </source>
</evidence>
<name>A0AAV3YB36_9GAST</name>
<evidence type="ECO:0000313" key="2">
    <source>
        <dbReference type="Proteomes" id="UP000735302"/>
    </source>
</evidence>